<evidence type="ECO:0000256" key="1">
    <source>
        <dbReference type="SAM" id="SignalP"/>
    </source>
</evidence>
<protein>
    <submittedName>
        <fullName evidence="2">Uncharacterized protein</fullName>
    </submittedName>
</protein>
<keyword evidence="1" id="KW-0732">Signal</keyword>
<dbReference type="Proteomes" id="UP000237000">
    <property type="component" value="Unassembled WGS sequence"/>
</dbReference>
<dbReference type="AlphaFoldDB" id="A0A2P5ET34"/>
<evidence type="ECO:0000313" key="2">
    <source>
        <dbReference type="EMBL" id="PON88665.1"/>
    </source>
</evidence>
<dbReference type="EMBL" id="JXTC01000103">
    <property type="protein sequence ID" value="PON88665.1"/>
    <property type="molecule type" value="Genomic_DNA"/>
</dbReference>
<dbReference type="PROSITE" id="PS51257">
    <property type="entry name" value="PROKAR_LIPOPROTEIN"/>
    <property type="match status" value="1"/>
</dbReference>
<name>A0A2P5ET34_TREOI</name>
<reference evidence="3" key="1">
    <citation type="submission" date="2016-06" db="EMBL/GenBank/DDBJ databases">
        <title>Parallel loss of symbiosis genes in relatives of nitrogen-fixing non-legume Parasponia.</title>
        <authorList>
            <person name="Van Velzen R."/>
            <person name="Holmer R."/>
            <person name="Bu F."/>
            <person name="Rutten L."/>
            <person name="Van Zeijl A."/>
            <person name="Liu W."/>
            <person name="Santuari L."/>
            <person name="Cao Q."/>
            <person name="Sharma T."/>
            <person name="Shen D."/>
            <person name="Roswanjaya Y."/>
            <person name="Wardhani T."/>
            <person name="Kalhor M.S."/>
            <person name="Jansen J."/>
            <person name="Van den Hoogen J."/>
            <person name="Gungor B."/>
            <person name="Hartog M."/>
            <person name="Hontelez J."/>
            <person name="Verver J."/>
            <person name="Yang W.-C."/>
            <person name="Schijlen E."/>
            <person name="Repin R."/>
            <person name="Schilthuizen M."/>
            <person name="Schranz E."/>
            <person name="Heidstra R."/>
            <person name="Miyata K."/>
            <person name="Fedorova E."/>
            <person name="Kohlen W."/>
            <person name="Bisseling T."/>
            <person name="Smit S."/>
            <person name="Geurts R."/>
        </authorList>
    </citation>
    <scope>NUCLEOTIDE SEQUENCE [LARGE SCALE GENOMIC DNA]</scope>
    <source>
        <strain evidence="3">cv. RG33-2</strain>
    </source>
</reference>
<accession>A0A2P5ET34</accession>
<keyword evidence="3" id="KW-1185">Reference proteome</keyword>
<sequence>MSFRWIKLGLKRLCFSWLVYQLGLMSFSCNKCPWSFVKVLSHTCSSFLRKGVLKFMHKEKGKRLLGNWLEGTKKSVRCLRGLWTFWDMQDISESSICECLDGFVPKSYVEWWLDKKKQRNFQTNTNTWNLQTARIDAVDGA</sequence>
<proteinExistence type="predicted"/>
<evidence type="ECO:0000313" key="3">
    <source>
        <dbReference type="Proteomes" id="UP000237000"/>
    </source>
</evidence>
<gene>
    <name evidence="2" type="ORF">TorRG33x02_155700</name>
</gene>
<comment type="caution">
    <text evidence="2">The sequence shown here is derived from an EMBL/GenBank/DDBJ whole genome shotgun (WGS) entry which is preliminary data.</text>
</comment>
<feature type="signal peptide" evidence="1">
    <location>
        <begin position="1"/>
        <end position="21"/>
    </location>
</feature>
<feature type="chain" id="PRO_5015201678" evidence="1">
    <location>
        <begin position="22"/>
        <end position="141"/>
    </location>
</feature>
<organism evidence="2 3">
    <name type="scientific">Trema orientale</name>
    <name type="common">Charcoal tree</name>
    <name type="synonym">Celtis orientalis</name>
    <dbReference type="NCBI Taxonomy" id="63057"/>
    <lineage>
        <taxon>Eukaryota</taxon>
        <taxon>Viridiplantae</taxon>
        <taxon>Streptophyta</taxon>
        <taxon>Embryophyta</taxon>
        <taxon>Tracheophyta</taxon>
        <taxon>Spermatophyta</taxon>
        <taxon>Magnoliopsida</taxon>
        <taxon>eudicotyledons</taxon>
        <taxon>Gunneridae</taxon>
        <taxon>Pentapetalae</taxon>
        <taxon>rosids</taxon>
        <taxon>fabids</taxon>
        <taxon>Rosales</taxon>
        <taxon>Cannabaceae</taxon>
        <taxon>Trema</taxon>
    </lineage>
</organism>
<dbReference type="InParanoid" id="A0A2P5ET34"/>